<evidence type="ECO:0008006" key="4">
    <source>
        <dbReference type="Google" id="ProtNLM"/>
    </source>
</evidence>
<keyword evidence="1" id="KW-0472">Membrane</keyword>
<dbReference type="RefSeq" id="WP_221432094.1">
    <property type="nucleotide sequence ID" value="NZ_CP081294.1"/>
</dbReference>
<sequence length="177" mass="19298">MTASALPAFLIRRSGPMDLTPMMRAMVIGAGGLMTAICVIAITRGLLGMTPDLPHLRNIAVAFHVSTVIPCVPLGAYLLLARKGTPMHKQLGKLWVVLMVITATSTIFIHDGMRLTWIHIFVPITYRAAWLIVSSARKGDIATHRKEIVGLFFGALMIPGIAAIVLPGRLMNVMLFW</sequence>
<dbReference type="Proteomes" id="UP000824321">
    <property type="component" value="Chromosome"/>
</dbReference>
<keyword evidence="1" id="KW-1133">Transmembrane helix</keyword>
<dbReference type="EMBL" id="CP081294">
    <property type="protein sequence ID" value="QZD96374.1"/>
    <property type="molecule type" value="Genomic_DNA"/>
</dbReference>
<gene>
    <name evidence="2" type="ORF">K3136_06760</name>
</gene>
<keyword evidence="3" id="KW-1185">Reference proteome</keyword>
<reference evidence="2 3" key="1">
    <citation type="submission" date="2021-08" db="EMBL/GenBank/DDBJ databases">
        <title>Comparative Genomics Analysis of the Genus Qipengyuania Reveals Extensive Genetic Diversity and Metabolic Versatility, Including the Description of Fifteen Novel Species.</title>
        <authorList>
            <person name="Liu Y."/>
        </authorList>
    </citation>
    <scope>NUCLEOTIDE SEQUENCE [LARGE SCALE GENOMIC DNA]</scope>
    <source>
        <strain evidence="2 3">1NDH1</strain>
    </source>
</reference>
<feature type="transmembrane region" description="Helical" evidence="1">
    <location>
        <begin position="116"/>
        <end position="136"/>
    </location>
</feature>
<organism evidence="2 3">
    <name type="scientific">Qipengyuania gelatinilytica</name>
    <dbReference type="NCBI Taxonomy" id="2867231"/>
    <lineage>
        <taxon>Bacteria</taxon>
        <taxon>Pseudomonadati</taxon>
        <taxon>Pseudomonadota</taxon>
        <taxon>Alphaproteobacteria</taxon>
        <taxon>Sphingomonadales</taxon>
        <taxon>Erythrobacteraceae</taxon>
        <taxon>Qipengyuania</taxon>
    </lineage>
</organism>
<accession>A0ABX9A7X4</accession>
<feature type="transmembrane region" description="Helical" evidence="1">
    <location>
        <begin position="92"/>
        <end position="110"/>
    </location>
</feature>
<protein>
    <recommendedName>
        <fullName evidence="4">DUF2306 domain-containing protein</fullName>
    </recommendedName>
</protein>
<keyword evidence="1" id="KW-0812">Transmembrane</keyword>
<name>A0ABX9A7X4_9SPHN</name>
<proteinExistence type="predicted"/>
<evidence type="ECO:0000256" key="1">
    <source>
        <dbReference type="SAM" id="Phobius"/>
    </source>
</evidence>
<feature type="transmembrane region" description="Helical" evidence="1">
    <location>
        <begin position="148"/>
        <end position="168"/>
    </location>
</feature>
<feature type="transmembrane region" description="Helical" evidence="1">
    <location>
        <begin position="21"/>
        <end position="47"/>
    </location>
</feature>
<evidence type="ECO:0000313" key="2">
    <source>
        <dbReference type="EMBL" id="QZD96374.1"/>
    </source>
</evidence>
<evidence type="ECO:0000313" key="3">
    <source>
        <dbReference type="Proteomes" id="UP000824321"/>
    </source>
</evidence>
<feature type="transmembrane region" description="Helical" evidence="1">
    <location>
        <begin position="59"/>
        <end position="80"/>
    </location>
</feature>